<comment type="catalytic activity">
    <reaction evidence="1">
        <text>coproporphyrinogen III + O2 + 2 H(+) = protoporphyrinogen IX + 2 CO2 + 2 H2O</text>
        <dbReference type="Rhea" id="RHEA:18257"/>
        <dbReference type="ChEBI" id="CHEBI:15377"/>
        <dbReference type="ChEBI" id="CHEBI:15378"/>
        <dbReference type="ChEBI" id="CHEBI:15379"/>
        <dbReference type="ChEBI" id="CHEBI:16526"/>
        <dbReference type="ChEBI" id="CHEBI:57307"/>
        <dbReference type="ChEBI" id="CHEBI:57309"/>
        <dbReference type="EC" id="1.3.3.3"/>
    </reaction>
</comment>
<evidence type="ECO:0000259" key="3">
    <source>
        <dbReference type="Pfam" id="PF01764"/>
    </source>
</evidence>
<comment type="caution">
    <text evidence="4">The sequence shown here is derived from an EMBL/GenBank/DDBJ whole genome shotgun (WGS) entry which is preliminary data.</text>
</comment>
<dbReference type="GO" id="GO:0005737">
    <property type="term" value="C:cytoplasm"/>
    <property type="evidence" value="ECO:0007669"/>
    <property type="project" value="TreeGrafter"/>
</dbReference>
<organism evidence="4 5">
    <name type="scientific">Symbiochloris irregularis</name>
    <dbReference type="NCBI Taxonomy" id="706552"/>
    <lineage>
        <taxon>Eukaryota</taxon>
        <taxon>Viridiplantae</taxon>
        <taxon>Chlorophyta</taxon>
        <taxon>core chlorophytes</taxon>
        <taxon>Trebouxiophyceae</taxon>
        <taxon>Trebouxiales</taxon>
        <taxon>Trebouxiaceae</taxon>
        <taxon>Symbiochloris</taxon>
    </lineage>
</organism>
<dbReference type="SUPFAM" id="SSF53474">
    <property type="entry name" value="alpha/beta-Hydrolases"/>
    <property type="match status" value="1"/>
</dbReference>
<dbReference type="GO" id="GO:0006629">
    <property type="term" value="P:lipid metabolic process"/>
    <property type="evidence" value="ECO:0007669"/>
    <property type="project" value="InterPro"/>
</dbReference>
<dbReference type="InterPro" id="IPR001260">
    <property type="entry name" value="Coprogen_oxidase_aer"/>
</dbReference>
<reference evidence="4 5" key="1">
    <citation type="journal article" date="2024" name="Nat. Commun.">
        <title>Phylogenomics reveals the evolutionary origins of lichenization in chlorophyte algae.</title>
        <authorList>
            <person name="Puginier C."/>
            <person name="Libourel C."/>
            <person name="Otte J."/>
            <person name="Skaloud P."/>
            <person name="Haon M."/>
            <person name="Grisel S."/>
            <person name="Petersen M."/>
            <person name="Berrin J.G."/>
            <person name="Delaux P.M."/>
            <person name="Dal Grande F."/>
            <person name="Keller J."/>
        </authorList>
    </citation>
    <scope>NUCLEOTIDE SEQUENCE [LARGE SCALE GENOMIC DNA]</scope>
    <source>
        <strain evidence="4 5">SAG 2036</strain>
    </source>
</reference>
<dbReference type="Gene3D" id="3.40.1500.10">
    <property type="entry name" value="Coproporphyrinogen III oxidase, aerobic"/>
    <property type="match status" value="1"/>
</dbReference>
<dbReference type="InterPro" id="IPR002921">
    <property type="entry name" value="Fungal_lipase-type"/>
</dbReference>
<dbReference type="PRINTS" id="PR00073">
    <property type="entry name" value="COPRGNOXDASE"/>
</dbReference>
<dbReference type="CDD" id="cd00519">
    <property type="entry name" value="Lipase_3"/>
    <property type="match status" value="1"/>
</dbReference>
<dbReference type="InterPro" id="IPR036406">
    <property type="entry name" value="Coprogen_oxidase_aer_sf"/>
</dbReference>
<name>A0AAW1NSD3_9CHLO</name>
<protein>
    <recommendedName>
        <fullName evidence="3">Fungal lipase-type domain-containing protein</fullName>
    </recommendedName>
</protein>
<dbReference type="PANTHER" id="PTHR10755:SF3">
    <property type="entry name" value="COPROPORPHYRINOGEN OXIDASE"/>
    <property type="match status" value="1"/>
</dbReference>
<feature type="domain" description="Fungal lipase-type" evidence="3">
    <location>
        <begin position="445"/>
        <end position="537"/>
    </location>
</feature>
<dbReference type="NCBIfam" id="NF003727">
    <property type="entry name" value="PRK05330.1"/>
    <property type="match status" value="1"/>
</dbReference>
<dbReference type="EMBL" id="JALJOQ010000109">
    <property type="protein sequence ID" value="KAK9797092.1"/>
    <property type="molecule type" value="Genomic_DNA"/>
</dbReference>
<proteinExistence type="predicted"/>
<feature type="region of interest" description="Disordered" evidence="2">
    <location>
        <begin position="623"/>
        <end position="645"/>
    </location>
</feature>
<feature type="compositionally biased region" description="Low complexity" evidence="2">
    <location>
        <begin position="623"/>
        <end position="642"/>
    </location>
</feature>
<sequence length="900" mass="99140">MEQLRHQLEKLGQRLSRPWRQAINVICSRAAFVIFWAASQLPAVSLLFFSAQWGPGIQSLYFLWARERYWTRRLRDSWGSPEIALIGLQTLQLFLSRIDFMARFVLSLVYGNAWVPALEQDNADAGGPQLQQGDAVPLKVPQLFSTVAYCNMSDGQANVEAGPKADAAPSFVLKEGCFAAKELQAITESPHGAALDAHSASLPLYILVEASWLAYEEALVCHHILTDPSYGWSPNRDVRSVSVDSVAIVEFVGVEYYNTKQGSKVEFPLDTQCLLFKKGNAILLAFRGTQPLNFVDWLSDLTLATSHTGCSYAAMGQVSPAELAGGDRHQNWVMPFIKLASRTDQGRPPVKVKLHQGFASALGLELSRTADPNDTHSMKPQAFTCFYHSQHGFGPLNPAVPDPKTGPDVYSLPKDTTTVFEDSYAAANGEECKSIGSPYAFISLLVKSEMEKNPNAQLYVTGHSLGGALATVFATKFASDSTMPASQRVHLCTFGQPTVGSQAFINIMAEEFASDAQKTPRYARVVNRNDAVARVPPYFPDTGRQMMHLNGPGVVWYLGADKALQGGPGRRLPGNVIPIFQDIIAWGYEDLSKRTNAAAATFADHLSIKQQEILEELQQIDGLSGSRTNDSWSRSSSDRLGSTGHGVTAVIEGGRVLEKAAVNTTIISGHLTAARAKAISTRGTTVKEGQQYSAAALSLVVHPANPHVPTLRADVRQFQVQGDAWFGGGCDLTPAYLYDDDSRAFHSFWRQLCDSFDAELYPHMKQACDAYFYLPSRAEHRGTGGIFFDDFRSRNGLDAEQFARAVLDGIIPSWREIAEKRRDQPVSPEQRKWQLQRRGRYIEFNLLYDRGVKFGLEGGRVESVMVSAPPLVAWNYNVQPAPGSPEAALLEVLRRPKQWA</sequence>
<evidence type="ECO:0000256" key="2">
    <source>
        <dbReference type="SAM" id="MobiDB-lite"/>
    </source>
</evidence>
<accession>A0AAW1NSD3</accession>
<dbReference type="Proteomes" id="UP001465755">
    <property type="component" value="Unassembled WGS sequence"/>
</dbReference>
<keyword evidence="5" id="KW-1185">Reference proteome</keyword>
<dbReference type="SUPFAM" id="SSF102886">
    <property type="entry name" value="Coproporphyrinogen III oxidase"/>
    <property type="match status" value="1"/>
</dbReference>
<evidence type="ECO:0000256" key="1">
    <source>
        <dbReference type="ARBA" id="ARBA00049102"/>
    </source>
</evidence>
<dbReference type="GO" id="GO:0004109">
    <property type="term" value="F:coproporphyrinogen oxidase activity"/>
    <property type="evidence" value="ECO:0007669"/>
    <property type="project" value="UniProtKB-EC"/>
</dbReference>
<evidence type="ECO:0000313" key="4">
    <source>
        <dbReference type="EMBL" id="KAK9797092.1"/>
    </source>
</evidence>
<gene>
    <name evidence="4" type="ORF">WJX73_009221</name>
</gene>
<dbReference type="PANTHER" id="PTHR10755">
    <property type="entry name" value="COPROPORPHYRINOGEN III OXIDASE, MITOCHONDRIAL"/>
    <property type="match status" value="1"/>
</dbReference>
<dbReference type="Gene3D" id="3.40.50.1820">
    <property type="entry name" value="alpha/beta hydrolase"/>
    <property type="match status" value="1"/>
</dbReference>
<dbReference type="AlphaFoldDB" id="A0AAW1NSD3"/>
<dbReference type="GO" id="GO:0006782">
    <property type="term" value="P:protoporphyrinogen IX biosynthetic process"/>
    <property type="evidence" value="ECO:0007669"/>
    <property type="project" value="TreeGrafter"/>
</dbReference>
<dbReference type="Pfam" id="PF01218">
    <property type="entry name" value="Coprogen_oxidas"/>
    <property type="match status" value="1"/>
</dbReference>
<evidence type="ECO:0000313" key="5">
    <source>
        <dbReference type="Proteomes" id="UP001465755"/>
    </source>
</evidence>
<dbReference type="Pfam" id="PF01764">
    <property type="entry name" value="Lipase_3"/>
    <property type="match status" value="1"/>
</dbReference>
<dbReference type="InterPro" id="IPR029058">
    <property type="entry name" value="AB_hydrolase_fold"/>
</dbReference>